<dbReference type="RefSeq" id="WP_282200322.1">
    <property type="nucleotide sequence ID" value="NZ_BOQE01000001.1"/>
</dbReference>
<dbReference type="AlphaFoldDB" id="A0AAV4LHZ8"/>
<reference evidence="1" key="1">
    <citation type="journal article" date="2023" name="Int. J. Syst. Evol. Microbiol.">
        <title>Collibacillus ludicampi gen. nov., sp. nov., a new soil bacterium of the family Alicyclobacillaceae.</title>
        <authorList>
            <person name="Jojima T."/>
            <person name="Ioku Y."/>
            <person name="Fukuta Y."/>
            <person name="Shirasaka N."/>
            <person name="Matsumura Y."/>
            <person name="Mori M."/>
        </authorList>
    </citation>
    <scope>NUCLEOTIDE SEQUENCE</scope>
    <source>
        <strain evidence="1">TP075</strain>
    </source>
</reference>
<evidence type="ECO:0000313" key="1">
    <source>
        <dbReference type="EMBL" id="GIM47329.1"/>
    </source>
</evidence>
<dbReference type="Proteomes" id="UP001057291">
    <property type="component" value="Unassembled WGS sequence"/>
</dbReference>
<organism evidence="1 2">
    <name type="scientific">Collibacillus ludicampi</name>
    <dbReference type="NCBI Taxonomy" id="2771369"/>
    <lineage>
        <taxon>Bacteria</taxon>
        <taxon>Bacillati</taxon>
        <taxon>Bacillota</taxon>
        <taxon>Bacilli</taxon>
        <taxon>Bacillales</taxon>
        <taxon>Alicyclobacillaceae</taxon>
        <taxon>Collibacillus</taxon>
    </lineage>
</organism>
<dbReference type="EMBL" id="BOQE01000001">
    <property type="protein sequence ID" value="GIM47329.1"/>
    <property type="molecule type" value="Genomic_DNA"/>
</dbReference>
<sequence length="67" mass="7942">MFSREEIQRYITPHALRTLNRVSQSKGNRFTEDMLKQAGLSDEAIRAMIQTRRIVPIEGDFYKQNWV</sequence>
<name>A0AAV4LHZ8_9BACL</name>
<proteinExistence type="predicted"/>
<comment type="caution">
    <text evidence="1">The sequence shown here is derived from an EMBL/GenBank/DDBJ whole genome shotgun (WGS) entry which is preliminary data.</text>
</comment>
<gene>
    <name evidence="1" type="ORF">DNHGIG_28780</name>
</gene>
<accession>A0AAV4LHZ8</accession>
<keyword evidence="2" id="KW-1185">Reference proteome</keyword>
<evidence type="ECO:0000313" key="2">
    <source>
        <dbReference type="Proteomes" id="UP001057291"/>
    </source>
</evidence>
<protein>
    <submittedName>
        <fullName evidence="1">Uncharacterized protein</fullName>
    </submittedName>
</protein>